<sequence>MAEILGAGVTHYPPMLVSDEERAFPINITLARDERVPEHMKNPANWPEAMRVEYGEDEGVASAAQHRERLVKSFRVVSDEIQAFEPDFVVIFWR</sequence>
<proteinExistence type="predicted"/>
<comment type="caution">
    <text evidence="1">The sequence shown here is derived from an EMBL/GenBank/DDBJ whole genome shotgun (WGS) entry which is preliminary data.</text>
</comment>
<reference evidence="1" key="1">
    <citation type="submission" date="2023-03" db="EMBL/GenBank/DDBJ databases">
        <authorList>
            <person name="Steffen K."/>
            <person name="Cardenas P."/>
        </authorList>
    </citation>
    <scope>NUCLEOTIDE SEQUENCE</scope>
</reference>
<evidence type="ECO:0008006" key="3">
    <source>
        <dbReference type="Google" id="ProtNLM"/>
    </source>
</evidence>
<evidence type="ECO:0000313" key="1">
    <source>
        <dbReference type="EMBL" id="CAI8048126.1"/>
    </source>
</evidence>
<evidence type="ECO:0000313" key="2">
    <source>
        <dbReference type="Proteomes" id="UP001174909"/>
    </source>
</evidence>
<dbReference type="AlphaFoldDB" id="A0AA35TJL0"/>
<dbReference type="EMBL" id="CASHTH010003705">
    <property type="protein sequence ID" value="CAI8048126.1"/>
    <property type="molecule type" value="Genomic_DNA"/>
</dbReference>
<protein>
    <recommendedName>
        <fullName evidence="3">Extradiol ring-cleavage dioxygenase class III enzyme subunit B domain-containing protein</fullName>
    </recommendedName>
</protein>
<organism evidence="1 2">
    <name type="scientific">Geodia barretti</name>
    <name type="common">Barrett's horny sponge</name>
    <dbReference type="NCBI Taxonomy" id="519541"/>
    <lineage>
        <taxon>Eukaryota</taxon>
        <taxon>Metazoa</taxon>
        <taxon>Porifera</taxon>
        <taxon>Demospongiae</taxon>
        <taxon>Heteroscleromorpha</taxon>
        <taxon>Tetractinellida</taxon>
        <taxon>Astrophorina</taxon>
        <taxon>Geodiidae</taxon>
        <taxon>Geodia</taxon>
    </lineage>
</organism>
<accession>A0AA35TJL0</accession>
<dbReference type="Proteomes" id="UP001174909">
    <property type="component" value="Unassembled WGS sequence"/>
</dbReference>
<gene>
    <name evidence="1" type="ORF">GBAR_LOCUS26584</name>
</gene>
<keyword evidence="2" id="KW-1185">Reference proteome</keyword>
<name>A0AA35TJL0_GEOBA</name>